<evidence type="ECO:0000256" key="2">
    <source>
        <dbReference type="ARBA" id="ARBA00005558"/>
    </source>
</evidence>
<dbReference type="Gene3D" id="4.10.220.110">
    <property type="match status" value="1"/>
</dbReference>
<evidence type="ECO:0000259" key="4">
    <source>
        <dbReference type="Pfam" id="PF04717"/>
    </source>
</evidence>
<dbReference type="AlphaFoldDB" id="E3BQ66"/>
<evidence type="ECO:0000256" key="1">
    <source>
        <dbReference type="ARBA" id="ARBA00004613"/>
    </source>
</evidence>
<dbReference type="NCBIfam" id="TIGR03361">
    <property type="entry name" value="VI_Rhs_Vgr"/>
    <property type="match status" value="1"/>
</dbReference>
<dbReference type="Pfam" id="PF04717">
    <property type="entry name" value="Phage_base_V"/>
    <property type="match status" value="1"/>
</dbReference>
<dbReference type="STRING" id="796620.VIBC2010_05765"/>
<dbReference type="SUPFAM" id="SSF69349">
    <property type="entry name" value="Phage fibre proteins"/>
    <property type="match status" value="1"/>
</dbReference>
<dbReference type="Proteomes" id="UP000002943">
    <property type="component" value="Unassembled WGS sequence"/>
</dbReference>
<reference evidence="6 7" key="1">
    <citation type="journal article" date="2012" name="Int. J. Syst. Evol. Microbiol.">
        <title>Vibrio caribbeanicus sp. nov., isolated from the marine sponge Scleritoderma cyanea.</title>
        <authorList>
            <person name="Hoffmann M."/>
            <person name="Monday S.R."/>
            <person name="Allard M.W."/>
            <person name="Strain E.A."/>
            <person name="Whittaker P."/>
            <person name="Naum M."/>
            <person name="McCarthy P.J."/>
            <person name="Lopez J.V."/>
            <person name="Fischer M."/>
            <person name="Brown E.W."/>
        </authorList>
    </citation>
    <scope>NUCLEOTIDE SEQUENCE [LARGE SCALE GENOMIC DNA]</scope>
    <source>
        <strain evidence="6 7">ATCC BAA-2122</strain>
    </source>
</reference>
<dbReference type="Gene3D" id="2.30.110.50">
    <property type="match status" value="1"/>
</dbReference>
<dbReference type="RefSeq" id="WP_009603331.1">
    <property type="nucleotide sequence ID" value="NZ_AEIU01000114.1"/>
</dbReference>
<feature type="domain" description="Gp5/Type VI secretion system Vgr protein OB-fold" evidence="4">
    <location>
        <begin position="387"/>
        <end position="455"/>
    </location>
</feature>
<sequence>MVNDVEFKFVVSGGGYEFQVESFQVNEELSTPFHISLSLLSLDADIPFDALIRKAGSLSLYGQGVGTARVFNGVVNEVRYLGSGRRFSRYQLTLVPQAWFLSQRQDCRIFQQKSAKDIVTEVLDDGSVTDYRFEVSGTYPPKEYVLQYRESDLHFVQRILAEHGMWYYFEHSEANHTMVIVDSNDAIVPLKSTPLNSSYIGPIVYHSSGGGVSDREHISDLELVNRVKTGHVTYNDYNYEQPKIPQEMSRGGPLDVDLKLYDYPGRYVDPAMGQVRASEWISEHIVDNEQIEASSDVMRLISGSSFDISEHPRSEINRDYLMLSVTHTGQNPRVHEDESSELPTTYFNQFRCIPRSTIFRAPKLPAPVVDGPQTAVVVGPAGEEIYTDPMGRIKVQFHWDRYGMVDEHSSCWIRVSQSMAAPTWGAVYLPRIGHEVVVTFLEGDPDRPLVTGAVYNGLHNPPYSLPDNKTRTTFRTQTHKGDGYNELSFEDEANQEEIYIHAQKDMSTKVLNNRYRDIGQDEFLKVARHQTNEVMGDHKETIDGHKTTQVNSTFTETVEQDVSVTYNANESQYVKNNADLEIGDNRKTKIGKNDDLDVGENSNLVVGSSRSANVGSDDNLTIGGNLTVAVKGDTSYKADHATQIISGDTIVLKTGCSSLVMNSDGTIKLSGNAITIEGSDKVIVKGCNVAIN</sequence>
<keyword evidence="3" id="KW-0964">Secreted</keyword>
<dbReference type="InterPro" id="IPR054030">
    <property type="entry name" value="Gp5_Vgr_C"/>
</dbReference>
<comment type="similarity">
    <text evidence="2">Belongs to the VgrG protein family.</text>
</comment>
<feature type="domain" description="Gp5/Type VI secretion system Vgr C-terminal trimerisation" evidence="5">
    <location>
        <begin position="473"/>
        <end position="574"/>
    </location>
</feature>
<dbReference type="EMBL" id="AEIU01000114">
    <property type="protein sequence ID" value="EFP94794.1"/>
    <property type="molecule type" value="Genomic_DNA"/>
</dbReference>
<dbReference type="PANTHER" id="PTHR32305">
    <property type="match status" value="1"/>
</dbReference>
<dbReference type="PANTHER" id="PTHR32305:SF15">
    <property type="entry name" value="PROTEIN RHSA-RELATED"/>
    <property type="match status" value="1"/>
</dbReference>
<dbReference type="SUPFAM" id="SSF69255">
    <property type="entry name" value="gp5 N-terminal domain-like"/>
    <property type="match status" value="1"/>
</dbReference>
<protein>
    <submittedName>
        <fullName evidence="6">Putative VgrG protein</fullName>
    </submittedName>
</protein>
<dbReference type="SUPFAM" id="SSF69279">
    <property type="entry name" value="Phage tail proteins"/>
    <property type="match status" value="2"/>
</dbReference>
<organism evidence="6 7">
    <name type="scientific">Vibrio caribbeanicus ATCC BAA-2122</name>
    <dbReference type="NCBI Taxonomy" id="796620"/>
    <lineage>
        <taxon>Bacteria</taxon>
        <taxon>Pseudomonadati</taxon>
        <taxon>Pseudomonadota</taxon>
        <taxon>Gammaproteobacteria</taxon>
        <taxon>Vibrionales</taxon>
        <taxon>Vibrionaceae</taxon>
        <taxon>Vibrio</taxon>
    </lineage>
</organism>
<proteinExistence type="inferred from homology"/>
<comment type="subcellular location">
    <subcellularLocation>
        <location evidence="1">Secreted</location>
    </subcellularLocation>
</comment>
<dbReference type="NCBIfam" id="TIGR01646">
    <property type="entry name" value="vgr_GE"/>
    <property type="match status" value="1"/>
</dbReference>
<evidence type="ECO:0000313" key="6">
    <source>
        <dbReference type="EMBL" id="EFP94794.1"/>
    </source>
</evidence>
<dbReference type="InterPro" id="IPR006531">
    <property type="entry name" value="Gp5/Vgr_OB"/>
</dbReference>
<dbReference type="Gene3D" id="2.40.50.230">
    <property type="entry name" value="Gp5 N-terminal domain"/>
    <property type="match status" value="1"/>
</dbReference>
<comment type="caution">
    <text evidence="6">The sequence shown here is derived from an EMBL/GenBank/DDBJ whole genome shotgun (WGS) entry which is preliminary data.</text>
</comment>
<evidence type="ECO:0000256" key="3">
    <source>
        <dbReference type="ARBA" id="ARBA00022525"/>
    </source>
</evidence>
<dbReference type="eggNOG" id="COG3501">
    <property type="taxonomic scope" value="Bacteria"/>
</dbReference>
<dbReference type="GO" id="GO:0005576">
    <property type="term" value="C:extracellular region"/>
    <property type="evidence" value="ECO:0007669"/>
    <property type="project" value="UniProtKB-SubCell"/>
</dbReference>
<gene>
    <name evidence="6" type="ORF">VIBC2010_05765</name>
</gene>
<dbReference type="Pfam" id="PF22178">
    <property type="entry name" value="Gp5_trimer_C"/>
    <property type="match status" value="1"/>
</dbReference>
<dbReference type="InterPro" id="IPR006533">
    <property type="entry name" value="T6SS_Vgr_RhsGE"/>
</dbReference>
<dbReference type="OrthoDB" id="9762420at2"/>
<dbReference type="InterPro" id="IPR017847">
    <property type="entry name" value="T6SS_RhsGE_Vgr_subset"/>
</dbReference>
<keyword evidence="7" id="KW-1185">Reference proteome</keyword>
<dbReference type="InterPro" id="IPR037026">
    <property type="entry name" value="Vgr_OB-fold_dom_sf"/>
</dbReference>
<dbReference type="Pfam" id="PF05954">
    <property type="entry name" value="Phage_GPD"/>
    <property type="match status" value="1"/>
</dbReference>
<dbReference type="InterPro" id="IPR050708">
    <property type="entry name" value="T6SS_VgrG/RHS"/>
</dbReference>
<evidence type="ECO:0000313" key="7">
    <source>
        <dbReference type="Proteomes" id="UP000002943"/>
    </source>
</evidence>
<name>E3BQ66_9VIBR</name>
<dbReference type="Gene3D" id="3.55.50.10">
    <property type="entry name" value="Baseplate protein-like domains"/>
    <property type="match status" value="1"/>
</dbReference>
<evidence type="ECO:0000259" key="5">
    <source>
        <dbReference type="Pfam" id="PF22178"/>
    </source>
</evidence>
<accession>E3BQ66</accession>